<dbReference type="EMBL" id="JADYXP020000027">
    <property type="protein sequence ID" value="KAL0099722.1"/>
    <property type="molecule type" value="Genomic_DNA"/>
</dbReference>
<gene>
    <name evidence="1" type="ORF">PUN28_019852</name>
</gene>
<proteinExistence type="predicted"/>
<comment type="caution">
    <text evidence="1">The sequence shown here is derived from an EMBL/GenBank/DDBJ whole genome shotgun (WGS) entry which is preliminary data.</text>
</comment>
<accession>A0AAW2E916</accession>
<evidence type="ECO:0000313" key="1">
    <source>
        <dbReference type="EMBL" id="KAL0099722.1"/>
    </source>
</evidence>
<dbReference type="Proteomes" id="UP001430953">
    <property type="component" value="Unassembled WGS sequence"/>
</dbReference>
<organism evidence="1 2">
    <name type="scientific">Cardiocondyla obscurior</name>
    <dbReference type="NCBI Taxonomy" id="286306"/>
    <lineage>
        <taxon>Eukaryota</taxon>
        <taxon>Metazoa</taxon>
        <taxon>Ecdysozoa</taxon>
        <taxon>Arthropoda</taxon>
        <taxon>Hexapoda</taxon>
        <taxon>Insecta</taxon>
        <taxon>Pterygota</taxon>
        <taxon>Neoptera</taxon>
        <taxon>Endopterygota</taxon>
        <taxon>Hymenoptera</taxon>
        <taxon>Apocrita</taxon>
        <taxon>Aculeata</taxon>
        <taxon>Formicoidea</taxon>
        <taxon>Formicidae</taxon>
        <taxon>Myrmicinae</taxon>
        <taxon>Cardiocondyla</taxon>
    </lineage>
</organism>
<evidence type="ECO:0000313" key="2">
    <source>
        <dbReference type="Proteomes" id="UP001430953"/>
    </source>
</evidence>
<name>A0AAW2E916_9HYME</name>
<keyword evidence="2" id="KW-1185">Reference proteome</keyword>
<dbReference type="AlphaFoldDB" id="A0AAW2E916"/>
<sequence>MHADCDFNDIRARLLLIPRILRGINILDSSLERRGLPRVEKHMEFCRVTKITTLTHAKRIKLGDFFFFFFFFTTRNSPPFVSRVSRSREEASFVLIAAGFRQIVN</sequence>
<reference evidence="1 2" key="1">
    <citation type="submission" date="2023-03" db="EMBL/GenBank/DDBJ databases">
        <title>High recombination rates correlate with genetic variation in Cardiocondyla obscurior ants.</title>
        <authorList>
            <person name="Errbii M."/>
        </authorList>
    </citation>
    <scope>NUCLEOTIDE SEQUENCE [LARGE SCALE GENOMIC DNA]</scope>
    <source>
        <strain evidence="1">Alpha-2009</strain>
        <tissue evidence="1">Whole body</tissue>
    </source>
</reference>
<protein>
    <submittedName>
        <fullName evidence="1">Uncharacterized protein</fullName>
    </submittedName>
</protein>